<gene>
    <name evidence="1" type="ORF">SAMN02745725_02394</name>
</gene>
<reference evidence="1 2" key="1">
    <citation type="submission" date="2016-11" db="EMBL/GenBank/DDBJ databases">
        <authorList>
            <person name="Jaros S."/>
            <person name="Januszkiewicz K."/>
            <person name="Wedrychowicz H."/>
        </authorList>
    </citation>
    <scope>NUCLEOTIDE SEQUENCE [LARGE SCALE GENOMIC DNA]</scope>
    <source>
        <strain evidence="1 2">DSM 14809</strain>
    </source>
</reference>
<keyword evidence="2" id="KW-1185">Reference proteome</keyword>
<dbReference type="RefSeq" id="WP_072918347.1">
    <property type="nucleotide sequence ID" value="NZ_FQYQ01000019.1"/>
</dbReference>
<protein>
    <submittedName>
        <fullName evidence="1">Uncharacterized protein</fullName>
    </submittedName>
</protein>
<proteinExistence type="predicted"/>
<dbReference type="EMBL" id="FQYQ01000019">
    <property type="protein sequence ID" value="SHJ37143.1"/>
    <property type="molecule type" value="Genomic_DNA"/>
</dbReference>
<accession>A0A1M6IRP2</accession>
<organism evidence="1 2">
    <name type="scientific">Pseudobutyrivibrio xylanivorans DSM 14809</name>
    <dbReference type="NCBI Taxonomy" id="1123012"/>
    <lineage>
        <taxon>Bacteria</taxon>
        <taxon>Bacillati</taxon>
        <taxon>Bacillota</taxon>
        <taxon>Clostridia</taxon>
        <taxon>Lachnospirales</taxon>
        <taxon>Lachnospiraceae</taxon>
        <taxon>Pseudobutyrivibrio</taxon>
    </lineage>
</organism>
<name>A0A1M6IRP2_PSEXY</name>
<sequence length="171" mass="19903">MVNDFLKKYQDELISEKIQLKEDMDLLETKIKEENKFLNLLEESNESYFKEFTPRDLNAKNNKKAEEIREYLVELNGQLDEKQTQMKFYDGRLVELSTLISNTVVNQQPVVETVEEPIISEEIVESEENDVTNPFGISNSDLIGQLSNIKDLILLDPYRAQIELEKIISTI</sequence>
<evidence type="ECO:0000313" key="2">
    <source>
        <dbReference type="Proteomes" id="UP000184185"/>
    </source>
</evidence>
<dbReference type="STRING" id="185007.SAMN02910350_02401"/>
<dbReference type="OrthoDB" id="2050042at2"/>
<dbReference type="Proteomes" id="UP000184185">
    <property type="component" value="Unassembled WGS sequence"/>
</dbReference>
<evidence type="ECO:0000313" key="1">
    <source>
        <dbReference type="EMBL" id="SHJ37143.1"/>
    </source>
</evidence>
<dbReference type="AlphaFoldDB" id="A0A1M6IRP2"/>